<comment type="caution">
    <text evidence="5">The sequence shown here is derived from an EMBL/GenBank/DDBJ whole genome shotgun (WGS) entry which is preliminary data.</text>
</comment>
<dbReference type="PANTHER" id="PTHR43462">
    <property type="entry name" value="ALANYL-TRNA EDITING PROTEIN"/>
    <property type="match status" value="1"/>
</dbReference>
<dbReference type="PANTHER" id="PTHR43462:SF1">
    <property type="entry name" value="ALANYL-TRNA EDITING PROTEIN AARSD1"/>
    <property type="match status" value="1"/>
</dbReference>
<dbReference type="Pfam" id="PF07973">
    <property type="entry name" value="tRNA_SAD"/>
    <property type="match status" value="1"/>
</dbReference>
<dbReference type="EMBL" id="DRTD01000644">
    <property type="protein sequence ID" value="HHE55847.1"/>
    <property type="molecule type" value="Genomic_DNA"/>
</dbReference>
<dbReference type="Gene3D" id="3.30.980.10">
    <property type="entry name" value="Threonyl-trna Synthetase, Chain A, domain 2"/>
    <property type="match status" value="1"/>
</dbReference>
<dbReference type="GO" id="GO:0043039">
    <property type="term" value="P:tRNA aminoacylation"/>
    <property type="evidence" value="ECO:0007669"/>
    <property type="project" value="InterPro"/>
</dbReference>
<dbReference type="SUPFAM" id="SSF55186">
    <property type="entry name" value="ThrRS/AlaRS common domain"/>
    <property type="match status" value="1"/>
</dbReference>
<accession>A0A7V5H5C5</accession>
<dbReference type="InterPro" id="IPR051335">
    <property type="entry name" value="Alanyl-tRNA_Editing_Enzymes"/>
</dbReference>
<evidence type="ECO:0000313" key="5">
    <source>
        <dbReference type="EMBL" id="HHE55847.1"/>
    </source>
</evidence>
<keyword evidence="2" id="KW-0479">Metal-binding</keyword>
<dbReference type="SMART" id="SM00863">
    <property type="entry name" value="tRNA_SAD"/>
    <property type="match status" value="1"/>
</dbReference>
<evidence type="ECO:0000256" key="2">
    <source>
        <dbReference type="ARBA" id="ARBA00022723"/>
    </source>
</evidence>
<keyword evidence="3" id="KW-0862">Zinc</keyword>
<dbReference type="InterPro" id="IPR012947">
    <property type="entry name" value="tRNA_SAD"/>
</dbReference>
<gene>
    <name evidence="5" type="ORF">ENL21_08700</name>
</gene>
<evidence type="ECO:0000256" key="1">
    <source>
        <dbReference type="ARBA" id="ARBA00001947"/>
    </source>
</evidence>
<name>A0A7V5H5C5_CALAY</name>
<reference evidence="5" key="1">
    <citation type="journal article" date="2020" name="mSystems">
        <title>Genome- and Community-Level Interaction Insights into Carbon Utilization and Element Cycling Functions of Hydrothermarchaeota in Hydrothermal Sediment.</title>
        <authorList>
            <person name="Zhou Z."/>
            <person name="Liu Y."/>
            <person name="Xu W."/>
            <person name="Pan J."/>
            <person name="Luo Z.H."/>
            <person name="Li M."/>
        </authorList>
    </citation>
    <scope>NUCLEOTIDE SEQUENCE [LARGE SCALE GENOMIC DNA]</scope>
    <source>
        <strain evidence="5">HyVt-76</strain>
    </source>
</reference>
<organism evidence="5">
    <name type="scientific">Caldithrix abyssi</name>
    <dbReference type="NCBI Taxonomy" id="187145"/>
    <lineage>
        <taxon>Bacteria</taxon>
        <taxon>Pseudomonadati</taxon>
        <taxon>Calditrichota</taxon>
        <taxon>Calditrichia</taxon>
        <taxon>Calditrichales</taxon>
        <taxon>Calditrichaceae</taxon>
        <taxon>Caldithrix</taxon>
    </lineage>
</organism>
<dbReference type="GO" id="GO:0002161">
    <property type="term" value="F:aminoacyl-tRNA deacylase activity"/>
    <property type="evidence" value="ECO:0007669"/>
    <property type="project" value="UniProtKB-ARBA"/>
</dbReference>
<dbReference type="GO" id="GO:0005524">
    <property type="term" value="F:ATP binding"/>
    <property type="evidence" value="ECO:0007669"/>
    <property type="project" value="InterPro"/>
</dbReference>
<dbReference type="GO" id="GO:0046872">
    <property type="term" value="F:metal ion binding"/>
    <property type="evidence" value="ECO:0007669"/>
    <property type="project" value="UniProtKB-KW"/>
</dbReference>
<sequence>MQQHTGQHLLSAVLDRAGWPTVSVHLGEAYTLIEVEGRLLDSAELKDLEKQTQQLISQALPVFIHWVIPDEIKRFPLRRPPKEFDNLRLVEIKGFDYSACGGTHVQNIAEIGLVKILGCEKIRGRARIKALLGARAFQYLEELHQVNFQLREKLKTDYLQFNERVAQLQEELTYLKRLKKFYQPFFVEVKCSQLVK</sequence>
<evidence type="ECO:0000259" key="4">
    <source>
        <dbReference type="SMART" id="SM00863"/>
    </source>
</evidence>
<feature type="domain" description="Threonyl/alanyl tRNA synthetase SAD" evidence="4">
    <location>
        <begin position="87"/>
        <end position="129"/>
    </location>
</feature>
<feature type="non-terminal residue" evidence="5">
    <location>
        <position position="196"/>
    </location>
</feature>
<dbReference type="GO" id="GO:0004812">
    <property type="term" value="F:aminoacyl-tRNA ligase activity"/>
    <property type="evidence" value="ECO:0007669"/>
    <property type="project" value="InterPro"/>
</dbReference>
<evidence type="ECO:0000256" key="3">
    <source>
        <dbReference type="ARBA" id="ARBA00022833"/>
    </source>
</evidence>
<protein>
    <recommendedName>
        <fullName evidence="4">Threonyl/alanyl tRNA synthetase SAD domain-containing protein</fullName>
    </recommendedName>
</protein>
<comment type="cofactor">
    <cofactor evidence="1">
        <name>Zn(2+)</name>
        <dbReference type="ChEBI" id="CHEBI:29105"/>
    </cofactor>
</comment>
<dbReference type="InterPro" id="IPR018163">
    <property type="entry name" value="Thr/Ala-tRNA-synth_IIc_edit"/>
</dbReference>
<dbReference type="Proteomes" id="UP000886111">
    <property type="component" value="Unassembled WGS sequence"/>
</dbReference>
<dbReference type="AlphaFoldDB" id="A0A7V5H5C5"/>
<proteinExistence type="predicted"/>